<feature type="transmembrane region" description="Helical" evidence="9">
    <location>
        <begin position="115"/>
        <end position="135"/>
    </location>
</feature>
<evidence type="ECO:0000313" key="11">
    <source>
        <dbReference type="EMBL" id="MBS4538299.1"/>
    </source>
</evidence>
<evidence type="ECO:0000256" key="7">
    <source>
        <dbReference type="ARBA" id="ARBA00023136"/>
    </source>
</evidence>
<evidence type="ECO:0000256" key="1">
    <source>
        <dbReference type="ARBA" id="ARBA00004651"/>
    </source>
</evidence>
<feature type="transmembrane region" description="Helical" evidence="9">
    <location>
        <begin position="266"/>
        <end position="285"/>
    </location>
</feature>
<keyword evidence="5 9" id="KW-0812">Transmembrane</keyword>
<feature type="transmembrane region" description="Helical" evidence="9">
    <location>
        <begin position="141"/>
        <end position="169"/>
    </location>
</feature>
<evidence type="ECO:0000256" key="3">
    <source>
        <dbReference type="ARBA" id="ARBA00022449"/>
    </source>
</evidence>
<dbReference type="PANTHER" id="PTHR33451:SF3">
    <property type="entry name" value="MALATE-2H(+)_NA(+)-LACTATE ANTIPORTER"/>
    <property type="match status" value="1"/>
</dbReference>
<evidence type="ECO:0000256" key="6">
    <source>
        <dbReference type="ARBA" id="ARBA00022989"/>
    </source>
</evidence>
<evidence type="ECO:0000256" key="4">
    <source>
        <dbReference type="ARBA" id="ARBA00022475"/>
    </source>
</evidence>
<sequence>MAKLKDTGEKRPSFIAALSIIIFLIIAMVVQIFVLKADYVTHITLLIASTFAAVLLILSGFSWDDIQEGILYGCKIAMLPMLILMLVGVLIATWIPAGTIPTLIYYGLKIISPKVFLLTVAFVCSISSIATGSSYTTGATFGVAFMGVGFGLGIPPALTAGAVISGAIFGDKMSPLSDSTNLAAGVAEANLFEHIRSMVYTTGPAFIISLVLYAVIGLRFSGDALDSTQIDSILAGLDANYMINPVTLLPAVLVVILAVKKVSGLAVMVIASLVGAAFAIIFQGFGVGELLEFMNYGFVSETGVEAVDALLSRGGLQSMMWTISLGFIGLSYGGILEKTRVLEVILEKIAVLVSSAKGLITTHVLSSIAVNLFSASQYMAIIIPGRMLVPAYKKLRILPQVCSRTSEDSATVTSPLVPWGLCGVYFAGTLGVPTIEYLPYVFLAYLTPLIAILYAFTGKFIFKEGDIESISSYNTPEEKELA</sequence>
<accession>A0A942Z8S1</accession>
<comment type="similarity">
    <text evidence="8">Belongs to the NhaC Na(+)/H(+) (TC 2.A.35) antiporter family.</text>
</comment>
<feature type="transmembrane region" description="Helical" evidence="9">
    <location>
        <begin position="437"/>
        <end position="456"/>
    </location>
</feature>
<name>A0A942Z8S1_9FIRM</name>
<keyword evidence="12" id="KW-1185">Reference proteome</keyword>
<evidence type="ECO:0000256" key="9">
    <source>
        <dbReference type="SAM" id="Phobius"/>
    </source>
</evidence>
<feature type="transmembrane region" description="Helical" evidence="9">
    <location>
        <begin position="42"/>
        <end position="63"/>
    </location>
</feature>
<comment type="caution">
    <text evidence="11">The sequence shown here is derived from an EMBL/GenBank/DDBJ whole genome shotgun (WGS) entry which is preliminary data.</text>
</comment>
<gene>
    <name evidence="11" type="primary">nhaC</name>
    <name evidence="11" type="ORF">GOQ27_07475</name>
</gene>
<keyword evidence="6 9" id="KW-1133">Transmembrane helix</keyword>
<dbReference type="GO" id="GO:0005886">
    <property type="term" value="C:plasma membrane"/>
    <property type="evidence" value="ECO:0007669"/>
    <property type="project" value="UniProtKB-SubCell"/>
</dbReference>
<proteinExistence type="inferred from homology"/>
<dbReference type="NCBIfam" id="TIGR00931">
    <property type="entry name" value="antiport_nhaC"/>
    <property type="match status" value="1"/>
</dbReference>
<dbReference type="Proteomes" id="UP000724672">
    <property type="component" value="Unassembled WGS sequence"/>
</dbReference>
<dbReference type="Pfam" id="PF03553">
    <property type="entry name" value="Na_H_antiporter"/>
    <property type="match status" value="1"/>
</dbReference>
<evidence type="ECO:0000256" key="2">
    <source>
        <dbReference type="ARBA" id="ARBA00022448"/>
    </source>
</evidence>
<dbReference type="RefSeq" id="WP_203366225.1">
    <property type="nucleotide sequence ID" value="NZ_WSFT01000031.1"/>
</dbReference>
<dbReference type="PANTHER" id="PTHR33451">
    <property type="entry name" value="MALATE-2H(+)/NA(+)-LACTATE ANTIPORTER"/>
    <property type="match status" value="1"/>
</dbReference>
<dbReference type="GO" id="GO:0015297">
    <property type="term" value="F:antiporter activity"/>
    <property type="evidence" value="ECO:0007669"/>
    <property type="project" value="UniProtKB-KW"/>
</dbReference>
<evidence type="ECO:0000256" key="8">
    <source>
        <dbReference type="ARBA" id="ARBA00038435"/>
    </source>
</evidence>
<keyword evidence="2" id="KW-0813">Transport</keyword>
<keyword evidence="4" id="KW-1003">Cell membrane</keyword>
<feature type="transmembrane region" description="Helical" evidence="9">
    <location>
        <begin position="241"/>
        <end position="259"/>
    </location>
</feature>
<reference evidence="11" key="1">
    <citation type="submission" date="2019-12" db="EMBL/GenBank/DDBJ databases">
        <title>Clostridiaceae gen. nov. sp. nov., isolated from sediment in Xinjiang, China.</title>
        <authorList>
            <person name="Zhang R."/>
        </authorList>
    </citation>
    <scope>NUCLEOTIDE SEQUENCE</scope>
    <source>
        <strain evidence="11">D2Q-11</strain>
    </source>
</reference>
<feature type="domain" description="Na+/H+ antiporter NhaC-like C-terminal" evidence="10">
    <location>
        <begin position="166"/>
        <end position="458"/>
    </location>
</feature>
<feature type="transmembrane region" description="Helical" evidence="9">
    <location>
        <begin position="14"/>
        <end position="35"/>
    </location>
</feature>
<dbReference type="AlphaFoldDB" id="A0A942Z8S1"/>
<dbReference type="EMBL" id="WSFT01000031">
    <property type="protein sequence ID" value="MBS4538299.1"/>
    <property type="molecule type" value="Genomic_DNA"/>
</dbReference>
<feature type="transmembrane region" description="Helical" evidence="9">
    <location>
        <begin position="349"/>
        <end position="369"/>
    </location>
</feature>
<feature type="transmembrane region" description="Helical" evidence="9">
    <location>
        <begin position="199"/>
        <end position="221"/>
    </location>
</feature>
<feature type="transmembrane region" description="Helical" evidence="9">
    <location>
        <begin position="319"/>
        <end position="337"/>
    </location>
</feature>
<keyword evidence="3" id="KW-0050">Antiport</keyword>
<evidence type="ECO:0000259" key="10">
    <source>
        <dbReference type="Pfam" id="PF03553"/>
    </source>
</evidence>
<protein>
    <submittedName>
        <fullName evidence="11">Na+/H+ antiporter NhaC</fullName>
    </submittedName>
</protein>
<evidence type="ECO:0000256" key="5">
    <source>
        <dbReference type="ARBA" id="ARBA00022692"/>
    </source>
</evidence>
<comment type="subcellular location">
    <subcellularLocation>
        <location evidence="1">Cell membrane</location>
        <topology evidence="1">Multi-pass membrane protein</topology>
    </subcellularLocation>
</comment>
<organism evidence="11 12">
    <name type="scientific">Anaeromonas frigoriresistens</name>
    <dbReference type="NCBI Taxonomy" id="2683708"/>
    <lineage>
        <taxon>Bacteria</taxon>
        <taxon>Bacillati</taxon>
        <taxon>Bacillota</taxon>
        <taxon>Tissierellia</taxon>
        <taxon>Tissierellales</taxon>
        <taxon>Thermohalobacteraceae</taxon>
        <taxon>Anaeromonas</taxon>
    </lineage>
</organism>
<dbReference type="InterPro" id="IPR052180">
    <property type="entry name" value="NhaC_Na-H+_Antiporter"/>
</dbReference>
<evidence type="ECO:0000313" key="12">
    <source>
        <dbReference type="Proteomes" id="UP000724672"/>
    </source>
</evidence>
<feature type="transmembrane region" description="Helical" evidence="9">
    <location>
        <begin position="83"/>
        <end position="108"/>
    </location>
</feature>
<keyword evidence="7 9" id="KW-0472">Membrane</keyword>
<dbReference type="InterPro" id="IPR004770">
    <property type="entry name" value="Na/H_antiport_NhaC"/>
</dbReference>
<dbReference type="InterPro" id="IPR018461">
    <property type="entry name" value="Na/H_Antiport_NhaC-like_C"/>
</dbReference>